<gene>
    <name evidence="8" type="ORF">SAMN04487752_0808</name>
</gene>
<dbReference type="InterPro" id="IPR008210">
    <property type="entry name" value="PEP_carboxykinase_N"/>
</dbReference>
<dbReference type="Gene3D" id="3.40.449.10">
    <property type="entry name" value="Phosphoenolpyruvate Carboxykinase, domain 1"/>
    <property type="match status" value="1"/>
</dbReference>
<dbReference type="UniPathway" id="UPA00138"/>
<dbReference type="InterPro" id="IPR001272">
    <property type="entry name" value="PEP_carboxykinase_ATP"/>
</dbReference>
<dbReference type="EMBL" id="FNJW01000008">
    <property type="protein sequence ID" value="SDQ12022.1"/>
    <property type="molecule type" value="Genomic_DNA"/>
</dbReference>
<keyword evidence="8" id="KW-0670">Pyruvate</keyword>
<keyword evidence="6" id="KW-0456">Lyase</keyword>
<keyword evidence="4" id="KW-0547">Nucleotide-binding</keyword>
<dbReference type="GO" id="GO:0006094">
    <property type="term" value="P:gluconeogenesis"/>
    <property type="evidence" value="ECO:0007669"/>
    <property type="project" value="UniProtKB-UniPathway"/>
</dbReference>
<dbReference type="SUPFAM" id="SSF53795">
    <property type="entry name" value="PEP carboxykinase-like"/>
    <property type="match status" value="1"/>
</dbReference>
<dbReference type="AlphaFoldDB" id="A0A1H0YA97"/>
<dbReference type="Proteomes" id="UP000199481">
    <property type="component" value="Unassembled WGS sequence"/>
</dbReference>
<evidence type="ECO:0000256" key="1">
    <source>
        <dbReference type="ARBA" id="ARBA00004742"/>
    </source>
</evidence>
<sequence length="546" mass="61749">MSTRSTFSKAEIRKNNPLFSPLRAVVETTMYGNNINEIETIEEAYLLAKESMHTVVTDLLVKHPEKLGLPFGAKVLVENGGAVVGRTAAAKRILGENSEEDAKLAPIIREAIYQGENNKRYKGTAYVGLDPEFMVKAHLSVPVGQENNLYSWLLNFQICNELYDEMYLESRPINEGDIFIYQDPEWHHPDYPMGLAYFDSEHNTAVILGMNYFGELKKATLTLAWGTAHRLGYVACHGGQKKFTLTNGKNYVSAFFGLSGSGKSTLTHAKHEHKYKVEVLHDDAFIISLKNGLSIALEPAYFDKTQDYPSDHVEVDYFVTVQNVAVTLDENGDKVLLTEDLRNGNGRTIKSRYSTSNRVDKFDEPIDAIYWIMKDESLPPVMKINDPILAATFGATLATKRSTAERLKKGIDVNKLVIEPYANPFRIYPLDEDYHHFKALFTDQKINCYILNTGFFGDKKVTAAITLSSIESIVEETAEFKPFGTLNDLSYLVVDGYEPEFDNQEYHQLVQERLNMRVAYIQEQKEKNQLNVLPDEALEAMQALIE</sequence>
<evidence type="ECO:0000256" key="4">
    <source>
        <dbReference type="ARBA" id="ARBA00022741"/>
    </source>
</evidence>
<protein>
    <recommendedName>
        <fullName evidence="3">phosphoenolpyruvate carboxykinase (ATP)</fullName>
        <ecNumber evidence="3">4.1.1.49</ecNumber>
    </recommendedName>
</protein>
<comment type="similarity">
    <text evidence="2">Belongs to the phosphoenolpyruvate carboxykinase (ATP) family.</text>
</comment>
<keyword evidence="8" id="KW-0808">Transferase</keyword>
<evidence type="ECO:0000256" key="2">
    <source>
        <dbReference type="ARBA" id="ARBA00006052"/>
    </source>
</evidence>
<dbReference type="Pfam" id="PF01293">
    <property type="entry name" value="PEPCK_ATP"/>
    <property type="match status" value="1"/>
</dbReference>
<accession>A0A1H0YA97</accession>
<dbReference type="GO" id="GO:0005524">
    <property type="term" value="F:ATP binding"/>
    <property type="evidence" value="ECO:0007669"/>
    <property type="project" value="UniProtKB-KW"/>
</dbReference>
<name>A0A1H0YA97_9LACT</name>
<organism evidence="8 9">
    <name type="scientific">Carnobacterium viridans</name>
    <dbReference type="NCBI Taxonomy" id="174587"/>
    <lineage>
        <taxon>Bacteria</taxon>
        <taxon>Bacillati</taxon>
        <taxon>Bacillota</taxon>
        <taxon>Bacilli</taxon>
        <taxon>Lactobacillales</taxon>
        <taxon>Carnobacteriaceae</taxon>
        <taxon>Carnobacterium</taxon>
    </lineage>
</organism>
<dbReference type="InterPro" id="IPR013035">
    <property type="entry name" value="PEP_carboxykinase_C"/>
</dbReference>
<keyword evidence="9" id="KW-1185">Reference proteome</keyword>
<dbReference type="RefSeq" id="WP_176944060.1">
    <property type="nucleotide sequence ID" value="NZ_CP084916.1"/>
</dbReference>
<evidence type="ECO:0000256" key="3">
    <source>
        <dbReference type="ARBA" id="ARBA00012363"/>
    </source>
</evidence>
<dbReference type="Gene3D" id="3.90.228.20">
    <property type="match status" value="2"/>
</dbReference>
<keyword evidence="5" id="KW-0067">ATP-binding</keyword>
<dbReference type="GO" id="GO:0016301">
    <property type="term" value="F:kinase activity"/>
    <property type="evidence" value="ECO:0007669"/>
    <property type="project" value="UniProtKB-KW"/>
</dbReference>
<comment type="catalytic activity">
    <reaction evidence="7">
        <text>oxaloacetate + ATP = phosphoenolpyruvate + ADP + CO2</text>
        <dbReference type="Rhea" id="RHEA:18617"/>
        <dbReference type="ChEBI" id="CHEBI:16452"/>
        <dbReference type="ChEBI" id="CHEBI:16526"/>
        <dbReference type="ChEBI" id="CHEBI:30616"/>
        <dbReference type="ChEBI" id="CHEBI:58702"/>
        <dbReference type="ChEBI" id="CHEBI:456216"/>
        <dbReference type="EC" id="4.1.1.49"/>
    </reaction>
</comment>
<comment type="pathway">
    <text evidence="1">Carbohydrate biosynthesis; gluconeogenesis.</text>
</comment>
<proteinExistence type="inferred from homology"/>
<reference evidence="9" key="1">
    <citation type="submission" date="2016-10" db="EMBL/GenBank/DDBJ databases">
        <authorList>
            <person name="Varghese N."/>
            <person name="Submissions S."/>
        </authorList>
    </citation>
    <scope>NUCLEOTIDE SEQUENCE [LARGE SCALE GENOMIC DNA]</scope>
    <source>
        <strain evidence="9">MPL-11</strain>
    </source>
</reference>
<dbReference type="EC" id="4.1.1.49" evidence="3"/>
<evidence type="ECO:0000256" key="5">
    <source>
        <dbReference type="ARBA" id="ARBA00022840"/>
    </source>
</evidence>
<dbReference type="GO" id="GO:0004612">
    <property type="term" value="F:phosphoenolpyruvate carboxykinase (ATP) activity"/>
    <property type="evidence" value="ECO:0007669"/>
    <property type="project" value="UniProtKB-EC"/>
</dbReference>
<evidence type="ECO:0000313" key="9">
    <source>
        <dbReference type="Proteomes" id="UP000199481"/>
    </source>
</evidence>
<keyword evidence="8" id="KW-0418">Kinase</keyword>
<evidence type="ECO:0000313" key="8">
    <source>
        <dbReference type="EMBL" id="SDQ12022.1"/>
    </source>
</evidence>
<evidence type="ECO:0000256" key="7">
    <source>
        <dbReference type="ARBA" id="ARBA00047371"/>
    </source>
</evidence>
<dbReference type="SUPFAM" id="SSF68923">
    <property type="entry name" value="PEP carboxykinase N-terminal domain"/>
    <property type="match status" value="1"/>
</dbReference>
<evidence type="ECO:0000256" key="6">
    <source>
        <dbReference type="ARBA" id="ARBA00023239"/>
    </source>
</evidence>